<evidence type="ECO:0000256" key="3">
    <source>
        <dbReference type="ARBA" id="ARBA00022630"/>
    </source>
</evidence>
<evidence type="ECO:0000259" key="7">
    <source>
        <dbReference type="Pfam" id="PF01494"/>
    </source>
</evidence>
<dbReference type="PRINTS" id="PR00420">
    <property type="entry name" value="RNGMNOXGNASE"/>
</dbReference>
<dbReference type="GO" id="GO:0071949">
    <property type="term" value="F:FAD binding"/>
    <property type="evidence" value="ECO:0007669"/>
    <property type="project" value="InterPro"/>
</dbReference>
<evidence type="ECO:0000313" key="9">
    <source>
        <dbReference type="EMBL" id="KXS98221.1"/>
    </source>
</evidence>
<evidence type="ECO:0000256" key="5">
    <source>
        <dbReference type="ARBA" id="ARBA00023002"/>
    </source>
</evidence>
<reference evidence="9 10" key="1">
    <citation type="submission" date="2015-07" db="EMBL/GenBank/DDBJ databases">
        <title>Comparative genomics of the Sigatoka disease complex on banana suggests a link between parallel evolutionary changes in Pseudocercospora fijiensis and Pseudocercospora eumusae and increased virulence on the banana host.</title>
        <authorList>
            <person name="Chang T.-C."/>
            <person name="Salvucci A."/>
            <person name="Crous P.W."/>
            <person name="Stergiopoulos I."/>
        </authorList>
    </citation>
    <scope>NUCLEOTIDE SEQUENCE [LARGE SCALE GENOMIC DNA]</scope>
    <source>
        <strain evidence="9 10">CBS 114824</strain>
    </source>
</reference>
<evidence type="ECO:0000256" key="6">
    <source>
        <dbReference type="ARBA" id="ARBA00023033"/>
    </source>
</evidence>
<dbReference type="Gene3D" id="3.50.50.60">
    <property type="entry name" value="FAD/NAD(P)-binding domain"/>
    <property type="match status" value="1"/>
</dbReference>
<dbReference type="Pfam" id="PF01494">
    <property type="entry name" value="FAD_binding_3"/>
    <property type="match status" value="1"/>
</dbReference>
<evidence type="ECO:0000313" key="10">
    <source>
        <dbReference type="Proteomes" id="UP000070133"/>
    </source>
</evidence>
<dbReference type="InterPro" id="IPR056009">
    <property type="entry name" value="DUF7587"/>
</dbReference>
<keyword evidence="6" id="KW-0503">Monooxygenase</keyword>
<accession>A0A139H720</accession>
<organism evidence="9 10">
    <name type="scientific">Pseudocercospora eumusae</name>
    <dbReference type="NCBI Taxonomy" id="321146"/>
    <lineage>
        <taxon>Eukaryota</taxon>
        <taxon>Fungi</taxon>
        <taxon>Dikarya</taxon>
        <taxon>Ascomycota</taxon>
        <taxon>Pezizomycotina</taxon>
        <taxon>Dothideomycetes</taxon>
        <taxon>Dothideomycetidae</taxon>
        <taxon>Mycosphaerellales</taxon>
        <taxon>Mycosphaerellaceae</taxon>
        <taxon>Pseudocercospora</taxon>
    </lineage>
</organism>
<comment type="cofactor">
    <cofactor evidence="1">
        <name>FAD</name>
        <dbReference type="ChEBI" id="CHEBI:57692"/>
    </cofactor>
</comment>
<name>A0A139H720_9PEZI</name>
<comment type="caution">
    <text evidence="9">The sequence shown here is derived from an EMBL/GenBank/DDBJ whole genome shotgun (WGS) entry which is preliminary data.</text>
</comment>
<dbReference type="AlphaFoldDB" id="A0A139H720"/>
<proteinExistence type="inferred from homology"/>
<sequence length="622" mass="69080">MIGRLVHEENISEPNGISVLISGAGTGGLMAALECWRKGCSVRILERSKVSSTQGDSYTLGPSAINSVCRWPQMSADVDRIAYDPLYAMNNVQMETVKGPMRISAMLQEGSKAQRVAYYMRPDVQIMLLNQLAAVGIEIEYEKRAVEYFENAENGVAGVICQDGSRHEADVVIAADGIRSASNKIVGEGKTVPAKSSGHSIFRVAYPVELAIADPLVAERFKLDDEGNSVMNMFHGPDTFGLFWRNDKWMNWAIDHMDTSGKSEESWSNRVSADEALAFTETIPGFSEVAKRVIKATPPDTLVDWALMWRDPQPKWTSGGGRIVQIGDAAHTFIPSSGNGGTQAIEDAVSIASCIAIGGKANVPNATRVHNLLRFERVSFIQAMGVANRDRHNTNKAKHKQNRSFQWGTWLVDHDPEKYVYDNFDAALGKVAEGKDFANTNTPPGIKYKPWTMDSLAAALESERAHPPTTGLLFRYWLPQDGELNSENGFAARKFSRSNAPDFRTPKTEDICFTDILNHMNKKQEKPPFISTSNRLLWIFERLALSNLADGNENGRISIIDPSAMNREAIFWARPYHDELTKRWAPRKLGAHGAAAEMILEHEPDESEQDQLFEFDEDGLVI</sequence>
<gene>
    <name evidence="9" type="ORF">AC578_291</name>
</gene>
<evidence type="ECO:0000259" key="8">
    <source>
        <dbReference type="Pfam" id="PF24494"/>
    </source>
</evidence>
<dbReference type="OrthoDB" id="16820at2759"/>
<dbReference type="InterPro" id="IPR036188">
    <property type="entry name" value="FAD/NAD-bd_sf"/>
</dbReference>
<dbReference type="EMBL" id="LFZN01000119">
    <property type="protein sequence ID" value="KXS98221.1"/>
    <property type="molecule type" value="Genomic_DNA"/>
</dbReference>
<feature type="domain" description="FAD-binding" evidence="7">
    <location>
        <begin position="18"/>
        <end position="356"/>
    </location>
</feature>
<dbReference type="PANTHER" id="PTHR13789:SF315">
    <property type="entry name" value="FAD-DEPENDENT MONOOXYGENASE MDPD"/>
    <property type="match status" value="1"/>
</dbReference>
<keyword evidence="10" id="KW-1185">Reference proteome</keyword>
<evidence type="ECO:0000256" key="4">
    <source>
        <dbReference type="ARBA" id="ARBA00022827"/>
    </source>
</evidence>
<keyword evidence="5" id="KW-0560">Oxidoreductase</keyword>
<evidence type="ECO:0000256" key="1">
    <source>
        <dbReference type="ARBA" id="ARBA00001974"/>
    </source>
</evidence>
<dbReference type="STRING" id="321146.A0A139H720"/>
<feature type="domain" description="DUF7587" evidence="8">
    <location>
        <begin position="470"/>
        <end position="586"/>
    </location>
</feature>
<keyword evidence="3" id="KW-0285">Flavoprotein</keyword>
<dbReference type="InterPro" id="IPR050493">
    <property type="entry name" value="FAD-dep_Monooxygenase_BioMet"/>
</dbReference>
<dbReference type="Proteomes" id="UP000070133">
    <property type="component" value="Unassembled WGS sequence"/>
</dbReference>
<protein>
    <submittedName>
        <fullName evidence="9">Uncharacterized protein</fullName>
    </submittedName>
</protein>
<dbReference type="PANTHER" id="PTHR13789">
    <property type="entry name" value="MONOOXYGENASE"/>
    <property type="match status" value="1"/>
</dbReference>
<dbReference type="GO" id="GO:0004497">
    <property type="term" value="F:monooxygenase activity"/>
    <property type="evidence" value="ECO:0007669"/>
    <property type="project" value="UniProtKB-KW"/>
</dbReference>
<evidence type="ECO:0000256" key="2">
    <source>
        <dbReference type="ARBA" id="ARBA00007992"/>
    </source>
</evidence>
<comment type="similarity">
    <text evidence="2">Belongs to the paxM FAD-dependent monooxygenase family.</text>
</comment>
<dbReference type="Pfam" id="PF24494">
    <property type="entry name" value="DUF7587"/>
    <property type="match status" value="1"/>
</dbReference>
<dbReference type="SUPFAM" id="SSF51905">
    <property type="entry name" value="FAD/NAD(P)-binding domain"/>
    <property type="match status" value="1"/>
</dbReference>
<keyword evidence="4" id="KW-0274">FAD</keyword>
<dbReference type="InterPro" id="IPR002938">
    <property type="entry name" value="FAD-bd"/>
</dbReference>